<evidence type="ECO:0008006" key="4">
    <source>
        <dbReference type="Google" id="ProtNLM"/>
    </source>
</evidence>
<evidence type="ECO:0000256" key="1">
    <source>
        <dbReference type="SAM" id="SignalP"/>
    </source>
</evidence>
<name>A0A2S9VBC1_9ALTE</name>
<organism evidence="2 3">
    <name type="scientific">Alteromonas alba</name>
    <dbReference type="NCBI Taxonomy" id="2079529"/>
    <lineage>
        <taxon>Bacteria</taxon>
        <taxon>Pseudomonadati</taxon>
        <taxon>Pseudomonadota</taxon>
        <taxon>Gammaproteobacteria</taxon>
        <taxon>Alteromonadales</taxon>
        <taxon>Alteromonadaceae</taxon>
        <taxon>Alteromonas/Salinimonas group</taxon>
        <taxon>Alteromonas</taxon>
    </lineage>
</organism>
<sequence>MKLASKLCSVIVACGMAASANAGVINYDVDFDTATFEGMSRQNNVDSDYFVQNNGAIRIYSDSWFAIDLEDTFGIDSVNLDDPLTNYTLDFKFRLFQRIGDGGEARGVPTSLPEIGGLFFADFSGGQTDAVSSQSFNLVGTQNWGLDDFSYTNDRWQRFSIDLDNYLSGSFTHIVLVNDCDIECGNTQVRFRDMTLSEVSAPTALSLAVLGLGITGWRRHRRSV</sequence>
<evidence type="ECO:0000313" key="3">
    <source>
        <dbReference type="Proteomes" id="UP000238949"/>
    </source>
</evidence>
<dbReference type="Proteomes" id="UP000238949">
    <property type="component" value="Unassembled WGS sequence"/>
</dbReference>
<accession>A0A2S9VBC1</accession>
<dbReference type="OrthoDB" id="6331147at2"/>
<dbReference type="RefSeq" id="WP_105934504.1">
    <property type="nucleotide sequence ID" value="NZ_PVNP01000089.1"/>
</dbReference>
<gene>
    <name evidence="2" type="ORF">C6Y40_10160</name>
</gene>
<dbReference type="AlphaFoldDB" id="A0A2S9VBC1"/>
<reference evidence="3" key="1">
    <citation type="journal article" date="2020" name="Int. J. Syst. Evol. Microbiol.">
        <title>Alteromonas alba sp. nov., a marine bacterium isolated from the seawater of the West Pacific Ocean.</title>
        <authorList>
            <person name="Sun C."/>
            <person name="Wu Y.-H."/>
            <person name="Xamxidin M."/>
            <person name="Cheng H."/>
            <person name="Xu X.-W."/>
        </authorList>
    </citation>
    <scope>NUCLEOTIDE SEQUENCE [LARGE SCALE GENOMIC DNA]</scope>
    <source>
        <strain evidence="3">190</strain>
    </source>
</reference>
<protein>
    <recommendedName>
        <fullName evidence="4">PEP-CTERM protein-sorting domain-containing protein</fullName>
    </recommendedName>
</protein>
<keyword evidence="3" id="KW-1185">Reference proteome</keyword>
<keyword evidence="1" id="KW-0732">Signal</keyword>
<feature type="chain" id="PRO_5015703620" description="PEP-CTERM protein-sorting domain-containing protein" evidence="1">
    <location>
        <begin position="23"/>
        <end position="224"/>
    </location>
</feature>
<feature type="signal peptide" evidence="1">
    <location>
        <begin position="1"/>
        <end position="22"/>
    </location>
</feature>
<proteinExistence type="predicted"/>
<dbReference type="EMBL" id="PVNP01000089">
    <property type="protein sequence ID" value="PRO73758.1"/>
    <property type="molecule type" value="Genomic_DNA"/>
</dbReference>
<evidence type="ECO:0000313" key="2">
    <source>
        <dbReference type="EMBL" id="PRO73758.1"/>
    </source>
</evidence>
<comment type="caution">
    <text evidence="2">The sequence shown here is derived from an EMBL/GenBank/DDBJ whole genome shotgun (WGS) entry which is preliminary data.</text>
</comment>